<feature type="compositionally biased region" description="Low complexity" evidence="7">
    <location>
        <begin position="38"/>
        <end position="51"/>
    </location>
</feature>
<evidence type="ECO:0000256" key="7">
    <source>
        <dbReference type="SAM" id="MobiDB-lite"/>
    </source>
</evidence>
<keyword evidence="5" id="KW-0804">Transcription</keyword>
<dbReference type="GO" id="GO:0000977">
    <property type="term" value="F:RNA polymerase II transcription regulatory region sequence-specific DNA binding"/>
    <property type="evidence" value="ECO:0007669"/>
    <property type="project" value="TreeGrafter"/>
</dbReference>
<dbReference type="PANTHER" id="PTHR10812:SF17">
    <property type="entry name" value="TRANSCRIPTION FACTOR AP-2, ISOFORM D"/>
    <property type="match status" value="1"/>
</dbReference>
<evidence type="ECO:0000259" key="8">
    <source>
        <dbReference type="Pfam" id="PF03299"/>
    </source>
</evidence>
<evidence type="ECO:0000313" key="11">
    <source>
        <dbReference type="Proteomes" id="UP000663829"/>
    </source>
</evidence>
<keyword evidence="11" id="KW-1185">Reference proteome</keyword>
<dbReference type="PRINTS" id="PR01748">
    <property type="entry name" value="AP2TNSCPFCT"/>
</dbReference>
<evidence type="ECO:0000256" key="3">
    <source>
        <dbReference type="ARBA" id="ARBA00023015"/>
    </source>
</evidence>
<comment type="similarity">
    <text evidence="2">Belongs to the AP-2 family.</text>
</comment>
<dbReference type="Proteomes" id="UP000681722">
    <property type="component" value="Unassembled WGS sequence"/>
</dbReference>
<protein>
    <recommendedName>
        <fullName evidence="8">Transcription factor AP-2 C-terminal domain-containing protein</fullName>
    </recommendedName>
</protein>
<evidence type="ECO:0000313" key="10">
    <source>
        <dbReference type="EMBL" id="CAF3741662.1"/>
    </source>
</evidence>
<dbReference type="EMBL" id="CAJNOQ010002607">
    <property type="protein sequence ID" value="CAF0968370.1"/>
    <property type="molecule type" value="Genomic_DNA"/>
</dbReference>
<evidence type="ECO:0000256" key="2">
    <source>
        <dbReference type="ARBA" id="ARBA00007770"/>
    </source>
</evidence>
<dbReference type="InterPro" id="IPR013854">
    <property type="entry name" value="TF_AP2_C"/>
</dbReference>
<proteinExistence type="inferred from homology"/>
<dbReference type="InterPro" id="IPR004979">
    <property type="entry name" value="TF_AP2"/>
</dbReference>
<dbReference type="Pfam" id="PF03299">
    <property type="entry name" value="TF_AP-2"/>
    <property type="match status" value="1"/>
</dbReference>
<dbReference type="GO" id="GO:0000981">
    <property type="term" value="F:DNA-binding transcription factor activity, RNA polymerase II-specific"/>
    <property type="evidence" value="ECO:0007669"/>
    <property type="project" value="TreeGrafter"/>
</dbReference>
<dbReference type="Proteomes" id="UP000663829">
    <property type="component" value="Unassembled WGS sequence"/>
</dbReference>
<name>A0A814EFW0_9BILA</name>
<dbReference type="GO" id="GO:0042127">
    <property type="term" value="P:regulation of cell population proliferation"/>
    <property type="evidence" value="ECO:0007669"/>
    <property type="project" value="TreeGrafter"/>
</dbReference>
<evidence type="ECO:0000256" key="4">
    <source>
        <dbReference type="ARBA" id="ARBA00023125"/>
    </source>
</evidence>
<keyword evidence="3" id="KW-0805">Transcription regulation</keyword>
<keyword evidence="6" id="KW-0539">Nucleus</keyword>
<dbReference type="EMBL" id="CAJOBC010002607">
    <property type="protein sequence ID" value="CAF3741662.1"/>
    <property type="molecule type" value="Genomic_DNA"/>
</dbReference>
<feature type="domain" description="Transcription factor AP-2 C-terminal" evidence="8">
    <location>
        <begin position="226"/>
        <end position="421"/>
    </location>
</feature>
<reference evidence="9" key="1">
    <citation type="submission" date="2021-02" db="EMBL/GenBank/DDBJ databases">
        <authorList>
            <person name="Nowell W R."/>
        </authorList>
    </citation>
    <scope>NUCLEOTIDE SEQUENCE</scope>
</reference>
<accession>A0A814EFW0</accession>
<organism evidence="9 11">
    <name type="scientific">Didymodactylos carnosus</name>
    <dbReference type="NCBI Taxonomy" id="1234261"/>
    <lineage>
        <taxon>Eukaryota</taxon>
        <taxon>Metazoa</taxon>
        <taxon>Spiralia</taxon>
        <taxon>Gnathifera</taxon>
        <taxon>Rotifera</taxon>
        <taxon>Eurotatoria</taxon>
        <taxon>Bdelloidea</taxon>
        <taxon>Philodinida</taxon>
        <taxon>Philodinidae</taxon>
        <taxon>Didymodactylos</taxon>
    </lineage>
</organism>
<dbReference type="AlphaFoldDB" id="A0A814EFW0"/>
<evidence type="ECO:0000256" key="6">
    <source>
        <dbReference type="ARBA" id="ARBA00023242"/>
    </source>
</evidence>
<feature type="region of interest" description="Disordered" evidence="7">
    <location>
        <begin position="38"/>
        <end position="57"/>
    </location>
</feature>
<keyword evidence="4" id="KW-0238">DNA-binding</keyword>
<dbReference type="OrthoDB" id="6252992at2759"/>
<sequence>MAPIRQHGTTSTSPSLANYTFDHPYYVKDRVNHPATSFGSIGASTSSSRSSHTPVTEFQPPYFPPPYNTSLHHNHQFDLQAAVTSVGGNVPLDYGSSPFNTNHHQHHSYSNDRHNLLRSTGMGSGNDTLQMPGSTFGQYDSRAYAEYASYYSRHAMAIDPESLQLYRNNLLTTESPSSFRVPGLDEVANPLTEHYRATFQRDFRRPDTKDGIALTISGSVAPSDVFCNVPGRLSLLSSNSKYKVTVAEVQRRLSPPECLNASLLGGILRRAKSKNGGRILREKLEKIGVNLPAGRRKAATVTLLTSLVEGEATHLARDFHYVCDQEFPARQCAEYNARHHHHDISEISKRKAMILASKQLVKEFTELLSQDRSPLGNCRLNPVLDPSVQRHLTHFSLITHGFGSPAIVGAMAAFQNYMTEMVKFYDKTYTNNNNNSGGGHVHNEMNIAKMDKKDDR</sequence>
<comment type="subcellular location">
    <subcellularLocation>
        <location evidence="1">Nucleus</location>
    </subcellularLocation>
</comment>
<gene>
    <name evidence="9" type="ORF">GPM918_LOCUS12099</name>
    <name evidence="10" type="ORF">SRO942_LOCUS12100</name>
</gene>
<evidence type="ECO:0000256" key="5">
    <source>
        <dbReference type="ARBA" id="ARBA00023163"/>
    </source>
</evidence>
<dbReference type="GO" id="GO:0005634">
    <property type="term" value="C:nucleus"/>
    <property type="evidence" value="ECO:0007669"/>
    <property type="project" value="UniProtKB-SubCell"/>
</dbReference>
<evidence type="ECO:0000313" key="9">
    <source>
        <dbReference type="EMBL" id="CAF0968370.1"/>
    </source>
</evidence>
<comment type="caution">
    <text evidence="9">The sequence shown here is derived from an EMBL/GenBank/DDBJ whole genome shotgun (WGS) entry which is preliminary data.</text>
</comment>
<evidence type="ECO:0000256" key="1">
    <source>
        <dbReference type="ARBA" id="ARBA00004123"/>
    </source>
</evidence>
<dbReference type="PANTHER" id="PTHR10812">
    <property type="entry name" value="TRANSCRIPTION FACTOR AP-2"/>
    <property type="match status" value="1"/>
</dbReference>
<feature type="region of interest" description="Disordered" evidence="7">
    <location>
        <begin position="434"/>
        <end position="456"/>
    </location>
</feature>